<reference evidence="3" key="1">
    <citation type="submission" date="2024-07" db="EMBL/GenBank/DDBJ databases">
        <title>Two chromosome-level genome assemblies of Korean endemic species Abeliophyllum distichum and Forsythia ovata (Oleaceae).</title>
        <authorList>
            <person name="Jang H."/>
        </authorList>
    </citation>
    <scope>NUCLEOTIDE SEQUENCE [LARGE SCALE GENOMIC DNA]</scope>
</reference>
<evidence type="ECO:0000313" key="2">
    <source>
        <dbReference type="EMBL" id="KAL2517721.1"/>
    </source>
</evidence>
<feature type="domain" description="Transposase (putative) gypsy type" evidence="1">
    <location>
        <begin position="74"/>
        <end position="139"/>
    </location>
</feature>
<dbReference type="AlphaFoldDB" id="A0ABD1TYB7"/>
<evidence type="ECO:0000259" key="1">
    <source>
        <dbReference type="Pfam" id="PF04195"/>
    </source>
</evidence>
<dbReference type="Proteomes" id="UP001604336">
    <property type="component" value="Unassembled WGS sequence"/>
</dbReference>
<protein>
    <recommendedName>
        <fullName evidence="1">Transposase (putative) gypsy type domain-containing protein</fullName>
    </recommendedName>
</protein>
<keyword evidence="3" id="KW-1185">Reference proteome</keyword>
<organism evidence="2 3">
    <name type="scientific">Abeliophyllum distichum</name>
    <dbReference type="NCBI Taxonomy" id="126358"/>
    <lineage>
        <taxon>Eukaryota</taxon>
        <taxon>Viridiplantae</taxon>
        <taxon>Streptophyta</taxon>
        <taxon>Embryophyta</taxon>
        <taxon>Tracheophyta</taxon>
        <taxon>Spermatophyta</taxon>
        <taxon>Magnoliopsida</taxon>
        <taxon>eudicotyledons</taxon>
        <taxon>Gunneridae</taxon>
        <taxon>Pentapetalae</taxon>
        <taxon>asterids</taxon>
        <taxon>lamiids</taxon>
        <taxon>Lamiales</taxon>
        <taxon>Oleaceae</taxon>
        <taxon>Forsythieae</taxon>
        <taxon>Abeliophyllum</taxon>
    </lineage>
</organism>
<dbReference type="EMBL" id="JBFOLK010000004">
    <property type="protein sequence ID" value="KAL2517721.1"/>
    <property type="molecule type" value="Genomic_DNA"/>
</dbReference>
<dbReference type="Pfam" id="PF04195">
    <property type="entry name" value="Transposase_28"/>
    <property type="match status" value="1"/>
</dbReference>
<gene>
    <name evidence="2" type="ORF">Adt_13968</name>
</gene>
<name>A0ABD1TYB7_9LAMI</name>
<comment type="caution">
    <text evidence="2">The sequence shown here is derived from an EMBL/GenBank/DDBJ whole genome shotgun (WGS) entry which is preliminary data.</text>
</comment>
<proteinExistence type="predicted"/>
<evidence type="ECO:0000313" key="3">
    <source>
        <dbReference type="Proteomes" id="UP001604336"/>
    </source>
</evidence>
<sequence length="167" mass="19145">MSMNSGSSEPSGAVVVMSSREVSLELVEVLPIQGIDTCTREKIHIARVSTNIHFHVSESHERACAPRKGCIALHIQSFNVGMRLSLDPFYRRFSKTYGLTPTQVAPNGWNQMAGSLYLWFWHSIRFEIPLHMFQMVYLLKKLPRKNDREEEVGWYYFGPWGPINPSS</sequence>
<dbReference type="InterPro" id="IPR007321">
    <property type="entry name" value="Transposase_28"/>
</dbReference>
<accession>A0ABD1TYB7</accession>